<sequence>MDEYPPAYFLHSQHTAALSARQAPPPGQRYQGQFMRYLDGNQNEGVGSLWRGFCMKAPLLMEPDVDIVGTVRADPREEINSAVDAKDMTTEKTIGTMIVGHKAEFSF</sequence>
<reference evidence="1" key="1">
    <citation type="journal article" date="2023" name="Mol. Phylogenet. Evol.">
        <title>Genome-scale phylogeny and comparative genomics of the fungal order Sordariales.</title>
        <authorList>
            <person name="Hensen N."/>
            <person name="Bonometti L."/>
            <person name="Westerberg I."/>
            <person name="Brannstrom I.O."/>
            <person name="Guillou S."/>
            <person name="Cros-Aarteil S."/>
            <person name="Calhoun S."/>
            <person name="Haridas S."/>
            <person name="Kuo A."/>
            <person name="Mondo S."/>
            <person name="Pangilinan J."/>
            <person name="Riley R."/>
            <person name="LaButti K."/>
            <person name="Andreopoulos B."/>
            <person name="Lipzen A."/>
            <person name="Chen C."/>
            <person name="Yan M."/>
            <person name="Daum C."/>
            <person name="Ng V."/>
            <person name="Clum A."/>
            <person name="Steindorff A."/>
            <person name="Ohm R.A."/>
            <person name="Martin F."/>
            <person name="Silar P."/>
            <person name="Natvig D.O."/>
            <person name="Lalanne C."/>
            <person name="Gautier V."/>
            <person name="Ament-Velasquez S.L."/>
            <person name="Kruys A."/>
            <person name="Hutchinson M.I."/>
            <person name="Powell A.J."/>
            <person name="Barry K."/>
            <person name="Miller A.N."/>
            <person name="Grigoriev I.V."/>
            <person name="Debuchy R."/>
            <person name="Gladieux P."/>
            <person name="Hiltunen Thoren M."/>
            <person name="Johannesson H."/>
        </authorList>
    </citation>
    <scope>NUCLEOTIDE SEQUENCE</scope>
    <source>
        <strain evidence="1">CBS 990.96</strain>
    </source>
</reference>
<dbReference type="Proteomes" id="UP001301958">
    <property type="component" value="Unassembled WGS sequence"/>
</dbReference>
<gene>
    <name evidence="1" type="ORF">QBC38DRAFT_501397</name>
</gene>
<protein>
    <submittedName>
        <fullName evidence="1">Uncharacterized protein</fullName>
    </submittedName>
</protein>
<keyword evidence="2" id="KW-1185">Reference proteome</keyword>
<proteinExistence type="predicted"/>
<organism evidence="1 2">
    <name type="scientific">Podospora fimiseda</name>
    <dbReference type="NCBI Taxonomy" id="252190"/>
    <lineage>
        <taxon>Eukaryota</taxon>
        <taxon>Fungi</taxon>
        <taxon>Dikarya</taxon>
        <taxon>Ascomycota</taxon>
        <taxon>Pezizomycotina</taxon>
        <taxon>Sordariomycetes</taxon>
        <taxon>Sordariomycetidae</taxon>
        <taxon>Sordariales</taxon>
        <taxon>Podosporaceae</taxon>
        <taxon>Podospora</taxon>
    </lineage>
</organism>
<reference evidence="1" key="2">
    <citation type="submission" date="2023-05" db="EMBL/GenBank/DDBJ databases">
        <authorList>
            <consortium name="Lawrence Berkeley National Laboratory"/>
            <person name="Steindorff A."/>
            <person name="Hensen N."/>
            <person name="Bonometti L."/>
            <person name="Westerberg I."/>
            <person name="Brannstrom I.O."/>
            <person name="Guillou S."/>
            <person name="Cros-Aarteil S."/>
            <person name="Calhoun S."/>
            <person name="Haridas S."/>
            <person name="Kuo A."/>
            <person name="Mondo S."/>
            <person name="Pangilinan J."/>
            <person name="Riley R."/>
            <person name="Labutti K."/>
            <person name="Andreopoulos B."/>
            <person name="Lipzen A."/>
            <person name="Chen C."/>
            <person name="Yanf M."/>
            <person name="Daum C."/>
            <person name="Ng V."/>
            <person name="Clum A."/>
            <person name="Ohm R."/>
            <person name="Martin F."/>
            <person name="Silar P."/>
            <person name="Natvig D."/>
            <person name="Lalanne C."/>
            <person name="Gautier V."/>
            <person name="Ament-Velasquez S.L."/>
            <person name="Kruys A."/>
            <person name="Hutchinson M.I."/>
            <person name="Powell A.J."/>
            <person name="Barry K."/>
            <person name="Miller A.N."/>
            <person name="Grigoriev I.V."/>
            <person name="Debuchy R."/>
            <person name="Gladieux P."/>
            <person name="Thoren M.H."/>
            <person name="Johannesson H."/>
        </authorList>
    </citation>
    <scope>NUCLEOTIDE SEQUENCE</scope>
    <source>
        <strain evidence="1">CBS 990.96</strain>
    </source>
</reference>
<evidence type="ECO:0000313" key="1">
    <source>
        <dbReference type="EMBL" id="KAK4225339.1"/>
    </source>
</evidence>
<name>A0AAN7BL51_9PEZI</name>
<evidence type="ECO:0000313" key="2">
    <source>
        <dbReference type="Proteomes" id="UP001301958"/>
    </source>
</evidence>
<dbReference type="EMBL" id="MU865369">
    <property type="protein sequence ID" value="KAK4225339.1"/>
    <property type="molecule type" value="Genomic_DNA"/>
</dbReference>
<dbReference type="AlphaFoldDB" id="A0AAN7BL51"/>
<accession>A0AAN7BL51</accession>
<comment type="caution">
    <text evidence="1">The sequence shown here is derived from an EMBL/GenBank/DDBJ whole genome shotgun (WGS) entry which is preliminary data.</text>
</comment>